<dbReference type="InterPro" id="IPR011701">
    <property type="entry name" value="MFS"/>
</dbReference>
<feature type="transmembrane region" description="Helical" evidence="6">
    <location>
        <begin position="291"/>
        <end position="306"/>
    </location>
</feature>
<feature type="transmembrane region" description="Helical" evidence="6">
    <location>
        <begin position="172"/>
        <end position="192"/>
    </location>
</feature>
<dbReference type="Proteomes" id="UP000593737">
    <property type="component" value="Chromosome"/>
</dbReference>
<dbReference type="GO" id="GO:0022857">
    <property type="term" value="F:transmembrane transporter activity"/>
    <property type="evidence" value="ECO:0007669"/>
    <property type="project" value="InterPro"/>
</dbReference>
<dbReference type="GO" id="GO:0016020">
    <property type="term" value="C:membrane"/>
    <property type="evidence" value="ECO:0007669"/>
    <property type="project" value="UniProtKB-SubCell"/>
</dbReference>
<feature type="transmembrane region" description="Helical" evidence="6">
    <location>
        <begin position="224"/>
        <end position="248"/>
    </location>
</feature>
<keyword evidence="2" id="KW-0813">Transport</keyword>
<proteinExistence type="predicted"/>
<evidence type="ECO:0000256" key="2">
    <source>
        <dbReference type="ARBA" id="ARBA00022448"/>
    </source>
</evidence>
<evidence type="ECO:0000259" key="7">
    <source>
        <dbReference type="PROSITE" id="PS50850"/>
    </source>
</evidence>
<feature type="domain" description="Major facilitator superfamily (MFS) profile" evidence="7">
    <location>
        <begin position="15"/>
        <end position="421"/>
    </location>
</feature>
<dbReference type="Gene3D" id="1.20.1250.20">
    <property type="entry name" value="MFS general substrate transporter like domains"/>
    <property type="match status" value="1"/>
</dbReference>
<comment type="subcellular location">
    <subcellularLocation>
        <location evidence="1">Membrane</location>
        <topology evidence="1">Multi-pass membrane protein</topology>
    </subcellularLocation>
</comment>
<evidence type="ECO:0000256" key="4">
    <source>
        <dbReference type="ARBA" id="ARBA00022989"/>
    </source>
</evidence>
<evidence type="ECO:0000256" key="1">
    <source>
        <dbReference type="ARBA" id="ARBA00004141"/>
    </source>
</evidence>
<dbReference type="PROSITE" id="PS50850">
    <property type="entry name" value="MFS"/>
    <property type="match status" value="1"/>
</dbReference>
<dbReference type="EMBL" id="CP047423">
    <property type="protein sequence ID" value="QPD05859.1"/>
    <property type="molecule type" value="Genomic_DNA"/>
</dbReference>
<feature type="transmembrane region" description="Helical" evidence="6">
    <location>
        <begin position="85"/>
        <end position="105"/>
    </location>
</feature>
<sequence>MIHHPSVTTVPRRAAMLFILVTVLLDMLSFGIIIPVLPKLVEEFFSGDTARAAVLYGLMGTAWAFMQFFCSPIQGALSDRFGRRPVVLLSNFGLGLDYIVMALAPNVAWLVAGRVISGMASSSFSTAGAYIADVTPPEQRAAAFGKIGMVFGLGFIFGPALGGWLGSIDPRLPFWGAAALSLLNACYGFFVLPESLSPDKRTPFAWARANPVGSLILLRSHPELFGLATVAFFGYLAHTVLPSVSVLYMGYRYGWGPASVGLMMGGVGLAAMIVQGGLIRPITARFGERRTVLIGLLCGSIGFFVYGIAPEGWIFCLGIPVMAFWGLAGPANQSLMTRFISSSEQGQLQGAIASINGVTGLIGPTLFTQTFAFFIRSGTDLRNQLSSLSASGELPGAPFLLASLMLLSAAMIAWRATKAGDS</sequence>
<evidence type="ECO:0000313" key="9">
    <source>
        <dbReference type="Proteomes" id="UP000593737"/>
    </source>
</evidence>
<dbReference type="KEGG" id="nkf:Nkreftii_003633"/>
<reference evidence="8 9" key="1">
    <citation type="journal article" date="2020" name="ISME J.">
        <title>Enrichment and physiological characterization of a novel comammox Nitrospira indicates ammonium inhibition of complete nitrification.</title>
        <authorList>
            <person name="Sakoula D."/>
            <person name="Koch H."/>
            <person name="Frank J."/>
            <person name="Jetten M.S.M."/>
            <person name="van Kessel M.A.H.J."/>
            <person name="Lucker S."/>
        </authorList>
    </citation>
    <scope>NUCLEOTIDE SEQUENCE [LARGE SCALE GENOMIC DNA]</scope>
    <source>
        <strain evidence="8">Comreactor17</strain>
    </source>
</reference>
<accession>A0A7S8FHE1</accession>
<keyword evidence="5 6" id="KW-0472">Membrane</keyword>
<dbReference type="PRINTS" id="PR01035">
    <property type="entry name" value="TCRTETA"/>
</dbReference>
<keyword evidence="4 6" id="KW-1133">Transmembrane helix</keyword>
<dbReference type="Pfam" id="PF07690">
    <property type="entry name" value="MFS_1"/>
    <property type="match status" value="1"/>
</dbReference>
<dbReference type="PANTHER" id="PTHR23504:SF15">
    <property type="entry name" value="MAJOR FACILITATOR SUPERFAMILY (MFS) PROFILE DOMAIN-CONTAINING PROTEIN"/>
    <property type="match status" value="1"/>
</dbReference>
<evidence type="ECO:0000256" key="5">
    <source>
        <dbReference type="ARBA" id="ARBA00023136"/>
    </source>
</evidence>
<dbReference type="InterPro" id="IPR036259">
    <property type="entry name" value="MFS_trans_sf"/>
</dbReference>
<name>A0A7S8FHE1_9BACT</name>
<gene>
    <name evidence="8" type="ORF">Nkreftii_003633</name>
</gene>
<evidence type="ECO:0000313" key="8">
    <source>
        <dbReference type="EMBL" id="QPD05859.1"/>
    </source>
</evidence>
<dbReference type="SUPFAM" id="SSF103473">
    <property type="entry name" value="MFS general substrate transporter"/>
    <property type="match status" value="1"/>
</dbReference>
<feature type="transmembrane region" description="Helical" evidence="6">
    <location>
        <begin position="312"/>
        <end position="331"/>
    </location>
</feature>
<feature type="transmembrane region" description="Helical" evidence="6">
    <location>
        <begin position="144"/>
        <end position="166"/>
    </location>
</feature>
<feature type="transmembrane region" description="Helical" evidence="6">
    <location>
        <begin position="54"/>
        <end position="73"/>
    </location>
</feature>
<dbReference type="AlphaFoldDB" id="A0A7S8FHE1"/>
<dbReference type="InterPro" id="IPR020846">
    <property type="entry name" value="MFS_dom"/>
</dbReference>
<evidence type="ECO:0000256" key="6">
    <source>
        <dbReference type="SAM" id="Phobius"/>
    </source>
</evidence>
<feature type="transmembrane region" description="Helical" evidence="6">
    <location>
        <begin position="395"/>
        <end position="414"/>
    </location>
</feature>
<evidence type="ECO:0000256" key="3">
    <source>
        <dbReference type="ARBA" id="ARBA00022692"/>
    </source>
</evidence>
<protein>
    <submittedName>
        <fullName evidence="8">Tetracycline efflux transporter</fullName>
    </submittedName>
</protein>
<dbReference type="CDD" id="cd17388">
    <property type="entry name" value="MFS_TetA"/>
    <property type="match status" value="1"/>
</dbReference>
<feature type="transmembrane region" description="Helical" evidence="6">
    <location>
        <begin position="14"/>
        <end position="34"/>
    </location>
</feature>
<organism evidence="8 9">
    <name type="scientific">Candidatus Nitrospira kreftii</name>
    <dbReference type="NCBI Taxonomy" id="2652173"/>
    <lineage>
        <taxon>Bacteria</taxon>
        <taxon>Pseudomonadati</taxon>
        <taxon>Nitrospirota</taxon>
        <taxon>Nitrospiria</taxon>
        <taxon>Nitrospirales</taxon>
        <taxon>Nitrospiraceae</taxon>
        <taxon>Nitrospira</taxon>
    </lineage>
</organism>
<dbReference type="InterPro" id="IPR001958">
    <property type="entry name" value="Tet-R_TetA/multi-R_MdtG-like"/>
</dbReference>
<feature type="transmembrane region" description="Helical" evidence="6">
    <location>
        <begin position="352"/>
        <end position="375"/>
    </location>
</feature>
<feature type="transmembrane region" description="Helical" evidence="6">
    <location>
        <begin position="260"/>
        <end position="279"/>
    </location>
</feature>
<keyword evidence="3 6" id="KW-0812">Transmembrane</keyword>
<dbReference type="PANTHER" id="PTHR23504">
    <property type="entry name" value="MAJOR FACILITATOR SUPERFAMILY DOMAIN-CONTAINING PROTEIN 10"/>
    <property type="match status" value="1"/>
</dbReference>